<keyword evidence="4" id="KW-1000">Mitochondrion outer membrane</keyword>
<dbReference type="PROSITE" id="PS51718">
    <property type="entry name" value="G_DYNAMIN_2"/>
    <property type="match status" value="1"/>
</dbReference>
<gene>
    <name evidence="13" type="ORF">Bpfe_009176</name>
</gene>
<dbReference type="InterPro" id="IPR045063">
    <property type="entry name" value="Dynamin_N"/>
</dbReference>
<evidence type="ECO:0000256" key="10">
    <source>
        <dbReference type="ARBA" id="ARBA00023136"/>
    </source>
</evidence>
<keyword evidence="10" id="KW-0472">Membrane</keyword>
<evidence type="ECO:0000259" key="12">
    <source>
        <dbReference type="PROSITE" id="PS51718"/>
    </source>
</evidence>
<keyword evidence="5" id="KW-0378">Hydrolase</keyword>
<evidence type="ECO:0000313" key="14">
    <source>
        <dbReference type="Proteomes" id="UP001233172"/>
    </source>
</evidence>
<sequence length="779" mass="88195">MSGIAHIRMDEEDLEAAATYRNLGNGHGQESALQLFVNAKKKINDIFRNVGQYVCEADKFVRDVSSSVDIATLVSEENIKTVKGFREKIDGIAEVLSRDHMKVVFFGRTSNGKSTVINAMLRDKILPSGIGHTTHCFIQVEGTDSKEASLRTEESDEPKSIKDIKQLASALSTVKLSQNSLIRILWPKDKCRLLREDVVLVDSPGIDVTPDLDTWIDKFCLDADVFVLVANAESTLMQTEKNFFHKVSSRLSQPNIFILQNRWDVSEMEEDIEAVKQQHIERNTEFLADELNVTDKRSAKDRVFFVSAREALASRLNCDKGIATPERILLPGFQARLFEFANFEKEFEVCISQSAVKTKFEQHTKRAHLINSEIRFVMEEAYTKSLTLQDEQLQLRKDKSERLNRLDKQLDSLTSEVKTKIRNVVDEVERKVSSALNDEIRRLSLLVEEFERPFHPDPMLLNIYKKELHLFTEERLCQNLVARCSVTIIHTELHNHIEQTLGRNLQARCSTLVIQAVDATQMNMTERLGGILPAENKQQLLNLIPKRDFEIAYRLDCRNLCAGFREDIEFRFSLSPTALMQRFLGIKGHLQDLNAAPNVVRGTVGGDNNQPIPLRGDNDLLISLLATFASLTSRSTLGAAVVVGLVAKTAGWKVIVITGALYGGVYLYERLTWTSKARERAFKQQYVDYASSKLRLIIDLTSSNCSHQVQQELTSSFARLCHHADVTKSNLESEIKEVDKSLSVIKEISARAKTLRNKADFFDQELKGFVLQFLSHSGL</sequence>
<dbReference type="Gene3D" id="3.40.50.300">
    <property type="entry name" value="P-loop containing nucleotide triphosphate hydrolases"/>
    <property type="match status" value="1"/>
</dbReference>
<proteinExistence type="predicted"/>
<name>A0AAD8FEE5_BIOPF</name>
<dbReference type="AlphaFoldDB" id="A0AAD8FEE5"/>
<dbReference type="PANTHER" id="PTHR10465">
    <property type="entry name" value="TRANSMEMBRANE GTPASE FZO1"/>
    <property type="match status" value="1"/>
</dbReference>
<keyword evidence="3" id="KW-0547">Nucleotide-binding</keyword>
<comment type="subcellular location">
    <subcellularLocation>
        <location evidence="1">Mitochondrion outer membrane</location>
        <topology evidence="1">Multi-pass membrane protein</topology>
    </subcellularLocation>
</comment>
<comment type="caution">
    <text evidence="13">The sequence shown here is derived from an EMBL/GenBank/DDBJ whole genome shotgun (WGS) entry which is preliminary data.</text>
</comment>
<evidence type="ECO:0000313" key="13">
    <source>
        <dbReference type="EMBL" id="KAK0061370.1"/>
    </source>
</evidence>
<dbReference type="Proteomes" id="UP001233172">
    <property type="component" value="Unassembled WGS sequence"/>
</dbReference>
<evidence type="ECO:0000256" key="9">
    <source>
        <dbReference type="ARBA" id="ARBA00023134"/>
    </source>
</evidence>
<feature type="coiled-coil region" evidence="11">
    <location>
        <begin position="396"/>
        <end position="423"/>
    </location>
</feature>
<evidence type="ECO:0000256" key="6">
    <source>
        <dbReference type="ARBA" id="ARBA00022989"/>
    </source>
</evidence>
<dbReference type="GO" id="GO:0008053">
    <property type="term" value="P:mitochondrial fusion"/>
    <property type="evidence" value="ECO:0007669"/>
    <property type="project" value="InterPro"/>
</dbReference>
<evidence type="ECO:0000256" key="8">
    <source>
        <dbReference type="ARBA" id="ARBA00023128"/>
    </source>
</evidence>
<evidence type="ECO:0000256" key="1">
    <source>
        <dbReference type="ARBA" id="ARBA00004374"/>
    </source>
</evidence>
<dbReference type="GO" id="GO:0003924">
    <property type="term" value="F:GTPase activity"/>
    <property type="evidence" value="ECO:0007669"/>
    <property type="project" value="InterPro"/>
</dbReference>
<keyword evidence="9" id="KW-0342">GTP-binding</keyword>
<dbReference type="Pfam" id="PF04799">
    <property type="entry name" value="Fzo_mitofusin"/>
    <property type="match status" value="1"/>
</dbReference>
<dbReference type="GO" id="GO:0051646">
    <property type="term" value="P:mitochondrion localization"/>
    <property type="evidence" value="ECO:0007669"/>
    <property type="project" value="TreeGrafter"/>
</dbReference>
<evidence type="ECO:0000256" key="11">
    <source>
        <dbReference type="SAM" id="Coils"/>
    </source>
</evidence>
<dbReference type="Gene3D" id="1.20.5.110">
    <property type="match status" value="1"/>
</dbReference>
<reference evidence="13" key="1">
    <citation type="journal article" date="2023" name="PLoS Negl. Trop. Dis.">
        <title>A genome sequence for Biomphalaria pfeifferi, the major vector snail for the human-infecting parasite Schistosoma mansoni.</title>
        <authorList>
            <person name="Bu L."/>
            <person name="Lu L."/>
            <person name="Laidemitt M.R."/>
            <person name="Zhang S.M."/>
            <person name="Mutuku M."/>
            <person name="Mkoji G."/>
            <person name="Steinauer M."/>
            <person name="Loker E.S."/>
        </authorList>
    </citation>
    <scope>NUCLEOTIDE SEQUENCE</scope>
    <source>
        <strain evidence="13">KasaAsao</strain>
    </source>
</reference>
<evidence type="ECO:0000256" key="5">
    <source>
        <dbReference type="ARBA" id="ARBA00022801"/>
    </source>
</evidence>
<dbReference type="EMBL" id="JASAOG010000030">
    <property type="protein sequence ID" value="KAK0061370.1"/>
    <property type="molecule type" value="Genomic_DNA"/>
</dbReference>
<evidence type="ECO:0000256" key="2">
    <source>
        <dbReference type="ARBA" id="ARBA00022692"/>
    </source>
</evidence>
<dbReference type="CDD" id="cd09912">
    <property type="entry name" value="DLP_2"/>
    <property type="match status" value="1"/>
</dbReference>
<dbReference type="GO" id="GO:0005741">
    <property type="term" value="C:mitochondrial outer membrane"/>
    <property type="evidence" value="ECO:0007669"/>
    <property type="project" value="UniProtKB-SubCell"/>
</dbReference>
<keyword evidence="8" id="KW-0496">Mitochondrion</keyword>
<dbReference type="SUPFAM" id="SSF52540">
    <property type="entry name" value="P-loop containing nucleoside triphosphate hydrolases"/>
    <property type="match status" value="1"/>
</dbReference>
<dbReference type="PANTHER" id="PTHR10465:SF3">
    <property type="entry name" value="TRANSMEMBRANE GTPASE MARF-RELATED"/>
    <property type="match status" value="1"/>
</dbReference>
<dbReference type="InterPro" id="IPR027094">
    <property type="entry name" value="Mitofusin_fam"/>
</dbReference>
<dbReference type="GO" id="GO:0005525">
    <property type="term" value="F:GTP binding"/>
    <property type="evidence" value="ECO:0007669"/>
    <property type="project" value="UniProtKB-KW"/>
</dbReference>
<evidence type="ECO:0000256" key="3">
    <source>
        <dbReference type="ARBA" id="ARBA00022741"/>
    </source>
</evidence>
<dbReference type="SUPFAM" id="SSF111479">
    <property type="entry name" value="Fzo-like conserved region"/>
    <property type="match status" value="1"/>
</dbReference>
<feature type="domain" description="Dynamin-type G" evidence="12">
    <location>
        <begin position="97"/>
        <end position="344"/>
    </location>
</feature>
<reference evidence="13" key="2">
    <citation type="submission" date="2023-04" db="EMBL/GenBank/DDBJ databases">
        <authorList>
            <person name="Bu L."/>
            <person name="Lu L."/>
            <person name="Laidemitt M.R."/>
            <person name="Zhang S.M."/>
            <person name="Mutuku M."/>
            <person name="Mkoji G."/>
            <person name="Steinauer M."/>
            <person name="Loker E.S."/>
        </authorList>
    </citation>
    <scope>NUCLEOTIDE SEQUENCE</scope>
    <source>
        <strain evidence="13">KasaAsao</strain>
        <tissue evidence="13">Whole Snail</tissue>
    </source>
</reference>
<dbReference type="FunFam" id="3.40.50.300:FF:000214">
    <property type="entry name" value="Mitofusin 2"/>
    <property type="match status" value="1"/>
</dbReference>
<protein>
    <submittedName>
        <fullName evidence="13">Mitofusin-2</fullName>
    </submittedName>
</protein>
<keyword evidence="7 11" id="KW-0175">Coiled coil</keyword>
<dbReference type="Pfam" id="PF00350">
    <property type="entry name" value="Dynamin_N"/>
    <property type="match status" value="1"/>
</dbReference>
<accession>A0AAD8FEE5</accession>
<keyword evidence="6" id="KW-1133">Transmembrane helix</keyword>
<dbReference type="InterPro" id="IPR006884">
    <property type="entry name" value="Fzo/mitofusin_HR2"/>
</dbReference>
<dbReference type="InterPro" id="IPR027417">
    <property type="entry name" value="P-loop_NTPase"/>
</dbReference>
<organism evidence="13 14">
    <name type="scientific">Biomphalaria pfeifferi</name>
    <name type="common">Bloodfluke planorb</name>
    <name type="synonym">Freshwater snail</name>
    <dbReference type="NCBI Taxonomy" id="112525"/>
    <lineage>
        <taxon>Eukaryota</taxon>
        <taxon>Metazoa</taxon>
        <taxon>Spiralia</taxon>
        <taxon>Lophotrochozoa</taxon>
        <taxon>Mollusca</taxon>
        <taxon>Gastropoda</taxon>
        <taxon>Heterobranchia</taxon>
        <taxon>Euthyneura</taxon>
        <taxon>Panpulmonata</taxon>
        <taxon>Hygrophila</taxon>
        <taxon>Lymnaeoidea</taxon>
        <taxon>Planorbidae</taxon>
        <taxon>Biomphalaria</taxon>
    </lineage>
</organism>
<keyword evidence="2" id="KW-0812">Transmembrane</keyword>
<dbReference type="InterPro" id="IPR030381">
    <property type="entry name" value="G_DYNAMIN_dom"/>
</dbReference>
<evidence type="ECO:0000256" key="7">
    <source>
        <dbReference type="ARBA" id="ARBA00023054"/>
    </source>
</evidence>
<evidence type="ECO:0000256" key="4">
    <source>
        <dbReference type="ARBA" id="ARBA00022787"/>
    </source>
</evidence>
<keyword evidence="14" id="KW-1185">Reference proteome</keyword>